<feature type="region of interest" description="Disordered" evidence="2">
    <location>
        <begin position="155"/>
        <end position="180"/>
    </location>
</feature>
<dbReference type="PANTHER" id="PTHR47100">
    <property type="entry name" value="DUAL SPECIFICITY PROTEIN PHOSPHATASE PHS1"/>
    <property type="match status" value="1"/>
</dbReference>
<feature type="compositionally biased region" description="Basic and acidic residues" evidence="2">
    <location>
        <begin position="664"/>
        <end position="675"/>
    </location>
</feature>
<dbReference type="InterPro" id="IPR011009">
    <property type="entry name" value="Kinase-like_dom_sf"/>
</dbReference>
<evidence type="ECO:0008006" key="9">
    <source>
        <dbReference type="Google" id="ProtNLM"/>
    </source>
</evidence>
<dbReference type="PANTHER" id="PTHR47100:SF5">
    <property type="entry name" value="DUAL SPECIFICITY PROTEIN PHOSPHATASE PHS1"/>
    <property type="match status" value="1"/>
</dbReference>
<dbReference type="SMART" id="SM00195">
    <property type="entry name" value="DSPc"/>
    <property type="match status" value="1"/>
</dbReference>
<evidence type="ECO:0000313" key="8">
    <source>
        <dbReference type="Proteomes" id="UP001642484"/>
    </source>
</evidence>
<dbReference type="SUPFAM" id="SSF52540">
    <property type="entry name" value="P-loop containing nucleoside triphosphate hydrolases"/>
    <property type="match status" value="1"/>
</dbReference>
<protein>
    <recommendedName>
        <fullName evidence="9">Calmodulin</fullName>
    </recommendedName>
</protein>
<dbReference type="InterPro" id="IPR002048">
    <property type="entry name" value="EF_hand_dom"/>
</dbReference>
<reference evidence="7 8" key="1">
    <citation type="submission" date="2024-02" db="EMBL/GenBank/DDBJ databases">
        <authorList>
            <person name="Chen Y."/>
            <person name="Shah S."/>
            <person name="Dougan E. K."/>
            <person name="Thang M."/>
            <person name="Chan C."/>
        </authorList>
    </citation>
    <scope>NUCLEOTIDE SEQUENCE [LARGE SCALE GENOMIC DNA]</scope>
</reference>
<evidence type="ECO:0000259" key="5">
    <source>
        <dbReference type="PROSITE" id="PS50056"/>
    </source>
</evidence>
<keyword evidence="8" id="KW-1185">Reference proteome</keyword>
<evidence type="ECO:0000259" key="6">
    <source>
        <dbReference type="PROSITE" id="PS50222"/>
    </source>
</evidence>
<comment type="caution">
    <text evidence="7">The sequence shown here is derived from an EMBL/GenBank/DDBJ whole genome shotgun (WGS) entry which is preliminary data.</text>
</comment>
<dbReference type="SUPFAM" id="SSF56112">
    <property type="entry name" value="Protein kinase-like (PK-like)"/>
    <property type="match status" value="1"/>
</dbReference>
<evidence type="ECO:0000256" key="2">
    <source>
        <dbReference type="SAM" id="MobiDB-lite"/>
    </source>
</evidence>
<evidence type="ECO:0000256" key="3">
    <source>
        <dbReference type="SAM" id="Phobius"/>
    </source>
</evidence>
<dbReference type="SUPFAM" id="SSF52799">
    <property type="entry name" value="(Phosphotyrosine protein) phosphatases II"/>
    <property type="match status" value="1"/>
</dbReference>
<evidence type="ECO:0000256" key="1">
    <source>
        <dbReference type="ARBA" id="ARBA00022837"/>
    </source>
</evidence>
<dbReference type="Pfam" id="PF13405">
    <property type="entry name" value="EF-hand_6"/>
    <property type="match status" value="1"/>
</dbReference>
<dbReference type="Gene3D" id="3.40.50.300">
    <property type="entry name" value="P-loop containing nucleotide triphosphate hydrolases"/>
    <property type="match status" value="1"/>
</dbReference>
<dbReference type="InterPro" id="IPR035010">
    <property type="entry name" value="PHS1"/>
</dbReference>
<feature type="domain" description="Tyrosine specific protein phosphatases" evidence="5">
    <location>
        <begin position="1679"/>
        <end position="1736"/>
    </location>
</feature>
<dbReference type="Proteomes" id="UP001642484">
    <property type="component" value="Unassembled WGS sequence"/>
</dbReference>
<dbReference type="PROSITE" id="PS50054">
    <property type="entry name" value="TYR_PHOSPHATASE_DUAL"/>
    <property type="match status" value="1"/>
</dbReference>
<dbReference type="Gene3D" id="3.90.190.10">
    <property type="entry name" value="Protein tyrosine phosphatase superfamily"/>
    <property type="match status" value="1"/>
</dbReference>
<dbReference type="PROSITE" id="PS50056">
    <property type="entry name" value="TYR_PHOSPHATASE_2"/>
    <property type="match status" value="1"/>
</dbReference>
<feature type="compositionally biased region" description="Basic and acidic residues" evidence="2">
    <location>
        <begin position="400"/>
        <end position="410"/>
    </location>
</feature>
<keyword evidence="3" id="KW-0472">Membrane</keyword>
<dbReference type="Pfam" id="PF00782">
    <property type="entry name" value="DSPc"/>
    <property type="match status" value="1"/>
</dbReference>
<accession>A0ABP0SWV9</accession>
<feature type="transmembrane region" description="Helical" evidence="3">
    <location>
        <begin position="104"/>
        <end position="128"/>
    </location>
</feature>
<gene>
    <name evidence="7" type="ORF">CCMP2556_LOCUS54119</name>
</gene>
<dbReference type="PROSITE" id="PS50222">
    <property type="entry name" value="EF_HAND_2"/>
    <property type="match status" value="1"/>
</dbReference>
<dbReference type="Gene3D" id="1.10.238.10">
    <property type="entry name" value="EF-hand"/>
    <property type="match status" value="1"/>
</dbReference>
<keyword evidence="3" id="KW-1133">Transmembrane helix</keyword>
<feature type="domain" description="Tyrosine-protein phosphatase" evidence="4">
    <location>
        <begin position="1613"/>
        <end position="1757"/>
    </location>
</feature>
<dbReference type="InterPro" id="IPR029021">
    <property type="entry name" value="Prot-tyrosine_phosphatase-like"/>
</dbReference>
<dbReference type="PROSITE" id="PS00018">
    <property type="entry name" value="EF_HAND_1"/>
    <property type="match status" value="1"/>
</dbReference>
<feature type="region of interest" description="Disordered" evidence="2">
    <location>
        <begin position="394"/>
        <end position="414"/>
    </location>
</feature>
<keyword evidence="1" id="KW-0106">Calcium</keyword>
<evidence type="ECO:0000259" key="4">
    <source>
        <dbReference type="PROSITE" id="PS50054"/>
    </source>
</evidence>
<sequence>VAQLTYDPIARPCCRAQKAWDQLVADGGCGGPDGAGPSQGNCDAALELCMDCEAAVQYYAQNATALGTRNVSVDISSTRVTCELPQWDPSNCVKLRMKGFGVGLLITTGVSLLVVASLACIAFDWRLLPSLVARQRRKLLVDAITVQNQIHAELDGCASPSAPPKPKPVPPAPPTPTARPQGFANAANECALRAAASVANVAAGTGTAELTLAELAASPTSPALDAAFAACGALVEEAPEPAPKAGPCRPRHYASAYALHGAFLVIACLAVLLRVSYVVCRGLLVVGLRSAHQCLPELLLCILPFAWVTCTSRRPKSSTSAVPKSIAYWGPWQAIPRFTTYAVCTICTEIYSTLVAALADELASVCRPATAPASTTEGAAGMTTARCPVAGANGAWDAPEGQRENQEKTGSRATSWRRAKSYVTPFCRRLCSGTEVTSVRDFNAPDPAAAALICPFLPDFVCPVLRRRLVGRRLLAGRNDLFQKRPARLARGKLRLDMPFNAALEHLRAKENDILNQDVWQSPRSGRRKMRLKDWSVDTSLSSLLGIQKDEEGSKTRDGWLKKKLERDERRVLKKSSSKKLQDQDLATVPSDDLKQSSQATVATEVMKAFHIAVGNKEEPPADGLARKLSSSLFSPAEGRRRSAGPLAARRGSGLALKRGSVGGKEDADRRDSRRSGGGIAGLELCDERASRGPLRARNKILNRLYKSTSRMPARRLLRMCSPNVKHRSEAWLARETGLPLPVLQQALVFFKKHCLDYDGTNLFDARFDQKNLAKVVCEMAGVDNVEYLDRTFWSEAFRQANFHDGGMDCMEFVVWYAAFGFSNYFCVQKEDLPYRSLARKLGVDYIELERYKEAFEKYDEDGSGAIDMDEFESLLNDLLKVPAGHTLSAERVMVLWRDADREGEGELDLEAFLEEGGGGKQDGKHGRCVGISGIVLTLLSACVSAFVIKALLGEQEVPEEWEGRRRGSAATQNGTRERKMKAARTLSDCCRGCDEVKGCQDFPELVANTLLRTERSHRDRRAPEGWIFTHLDRRCRWLYFVDEEPWDRLQLQAPKEDAPDPGGQQLGVTCGEFTAAFAQSCLGIRSGECFGLLGPNGAGKTTTLAVLPGGRVDWAALGVRTVWSWRDRGWQESADDMTSLVQEDDSMSPCFKDLDNTLTVSNTLMPTLSPASLPFRERLRSARPAGDCAGSICWSRMVAAETSEALGVEGGTGASRLVEINSGGVVFFVLLNSPGEHEEAVVLKFCNNRYTLQSEQMAAELARHLGVPGPLSRILLKQHDREEWDQLALHAAEVCPSLADMLEKKVSMLLLQYVPGHNLFDEKEAFQPENLSSACHALGRLFTLDLLLGNADRLPLQSLSWRGNPRNVLFSAGGRCVPIDAAVARRPPKLLVRDMDQKAARLLELALLDRRSCHEVLVEAIRCNDWATKAIEADWLPNEGAWQERYGGPEGKAKATADGAMSSVKAFNEGIKAALAEAVEEQGLLEMMTEVVESWIENFKADLKACQPSPPQLKLSNTVELRDLSKEESKPDAFKERLASWQDLLREKTGVLHQAVQDWAQRKARGGSGFEFRGFLGSSVLNPVADAYELLVRLRQLTSRIKVLHIAGSVSRPADLRPKAPLFLGGATCLCFHLLRKLGATQILNCTDDLPAPSADELGELQWSRLPLMDLEDQDLNENLEKALEIIGKAESLGGAVLVHCHEGKSRSVSVCLAYLMKSGLSLASSLAYVKSKRPMARPNAGFLKQLLAMEQQIFGEQSELPEELLRGKPVLSSASK</sequence>
<dbReference type="InterPro" id="IPR018247">
    <property type="entry name" value="EF_Hand_1_Ca_BS"/>
</dbReference>
<dbReference type="SMART" id="SM00054">
    <property type="entry name" value="EFh"/>
    <property type="match status" value="1"/>
</dbReference>
<dbReference type="Gene3D" id="1.10.1070.11">
    <property type="entry name" value="Phosphatidylinositol 3-/4-kinase, catalytic domain"/>
    <property type="match status" value="1"/>
</dbReference>
<dbReference type="EMBL" id="CAXAMN010028461">
    <property type="protein sequence ID" value="CAK9116584.1"/>
    <property type="molecule type" value="Genomic_DNA"/>
</dbReference>
<dbReference type="InterPro" id="IPR027417">
    <property type="entry name" value="P-loop_NTPase"/>
</dbReference>
<feature type="compositionally biased region" description="Pro residues" evidence="2">
    <location>
        <begin position="161"/>
        <end position="177"/>
    </location>
</feature>
<evidence type="ECO:0000313" key="7">
    <source>
        <dbReference type="EMBL" id="CAK9116584.1"/>
    </source>
</evidence>
<organism evidence="7 8">
    <name type="scientific">Durusdinium trenchii</name>
    <dbReference type="NCBI Taxonomy" id="1381693"/>
    <lineage>
        <taxon>Eukaryota</taxon>
        <taxon>Sar</taxon>
        <taxon>Alveolata</taxon>
        <taxon>Dinophyceae</taxon>
        <taxon>Suessiales</taxon>
        <taxon>Symbiodiniaceae</taxon>
        <taxon>Durusdinium</taxon>
    </lineage>
</organism>
<feature type="region of interest" description="Disordered" evidence="2">
    <location>
        <begin position="571"/>
        <end position="597"/>
    </location>
</feature>
<feature type="transmembrane region" description="Helical" evidence="3">
    <location>
        <begin position="257"/>
        <end position="278"/>
    </location>
</feature>
<dbReference type="CDD" id="cd14498">
    <property type="entry name" value="DSP"/>
    <property type="match status" value="1"/>
</dbReference>
<feature type="domain" description="EF-hand" evidence="6">
    <location>
        <begin position="847"/>
        <end position="882"/>
    </location>
</feature>
<dbReference type="SUPFAM" id="SSF47473">
    <property type="entry name" value="EF-hand"/>
    <property type="match status" value="1"/>
</dbReference>
<feature type="non-terminal residue" evidence="7">
    <location>
        <position position="1"/>
    </location>
</feature>
<dbReference type="Pfam" id="PF09192">
    <property type="entry name" value="Act-Frag_cataly"/>
    <property type="match status" value="1"/>
</dbReference>
<dbReference type="InterPro" id="IPR020422">
    <property type="entry name" value="TYR_PHOSPHATASE_DUAL_dom"/>
</dbReference>
<feature type="region of interest" description="Disordered" evidence="2">
    <location>
        <begin position="636"/>
        <end position="676"/>
    </location>
</feature>
<proteinExistence type="predicted"/>
<dbReference type="InterPro" id="IPR036940">
    <property type="entry name" value="PI3/4_kinase_cat_sf"/>
</dbReference>
<dbReference type="InterPro" id="IPR000340">
    <property type="entry name" value="Dual-sp_phosphatase_cat-dom"/>
</dbReference>
<dbReference type="SUPFAM" id="SSF53795">
    <property type="entry name" value="PEP carboxykinase-like"/>
    <property type="match status" value="1"/>
</dbReference>
<keyword evidence="3" id="KW-0812">Transmembrane</keyword>
<dbReference type="InterPro" id="IPR011992">
    <property type="entry name" value="EF-hand-dom_pair"/>
</dbReference>
<dbReference type="InterPro" id="IPR000387">
    <property type="entry name" value="Tyr_Pase_dom"/>
</dbReference>
<name>A0ABP0SWV9_9DINO</name>
<dbReference type="InterPro" id="IPR015275">
    <property type="entry name" value="Actin-fragmin_kin_cat_dom"/>
</dbReference>